<keyword evidence="3 6" id="KW-0436">Ligase</keyword>
<dbReference type="PROSITE" id="PS00721">
    <property type="entry name" value="FTHFS_1"/>
    <property type="match status" value="1"/>
</dbReference>
<sequence length="543" mass="56857">MNNTVLQTNMLLPIDQIAKKLSLLPAEYEPIGVYGAKLKLDLLDNPAFPVRGKLIVVTATTPTTSGEGKTVVSIGLAQGLERIGCKSILTSREPSLGPVFGMKGGAAGGGLSQVEPSQKINLHFHGDFHAITAAHNLLAAMIDSHLFFGNALDLDPDQITWPRALDMNDRALRHVTVSVGSKGDGANRQTGFVITAASEIMAIMALASSRADLRHRIDSIVVGPSRKGLPVTAADLGATGAMLALLDDAIKPNLVQTTEGTPALVHTGPFGNIAHGTSSILAHKMGVRLAEYVVNECGFAADLGAEKYFDIVMRSSGIQPAATVLVVTAQSLRAQGEGKLVAGFANLAHHIKTLRAYGVPLVVAINRFPSDTPEDLEMIATECSLHGVPCALVEAFTKGGDGAAELAHKVVSAIGINPAPEIQPVYGLEDALDVKILKVAIQVYGADGVVISAAAREKLERYAAWGFGKLPVCIAKTQYSLTDDPKRMGAPTGWTLNINDVSLSAGAGFVVAVSGNMMLMPGLPSHPRAMSIDVDDDGNIVGV</sequence>
<protein>
    <recommendedName>
        <fullName evidence="6">Formate--tetrahydrofolate ligase</fullName>
        <ecNumber evidence="6">6.3.4.3</ecNumber>
    </recommendedName>
    <alternativeName>
        <fullName evidence="6">Formyltetrahydrofolate synthetase</fullName>
        <shortName evidence="6">FHS</shortName>
        <shortName evidence="6">FTHFS</shortName>
    </alternativeName>
</protein>
<comment type="catalytic activity">
    <reaction evidence="6">
        <text>(6S)-5,6,7,8-tetrahydrofolate + formate + ATP = (6R)-10-formyltetrahydrofolate + ADP + phosphate</text>
        <dbReference type="Rhea" id="RHEA:20221"/>
        <dbReference type="ChEBI" id="CHEBI:15740"/>
        <dbReference type="ChEBI" id="CHEBI:30616"/>
        <dbReference type="ChEBI" id="CHEBI:43474"/>
        <dbReference type="ChEBI" id="CHEBI:57453"/>
        <dbReference type="ChEBI" id="CHEBI:195366"/>
        <dbReference type="ChEBI" id="CHEBI:456216"/>
        <dbReference type="EC" id="6.3.4.3"/>
    </reaction>
</comment>
<dbReference type="InterPro" id="IPR027417">
    <property type="entry name" value="P-loop_NTPase"/>
</dbReference>
<feature type="binding site" evidence="6">
    <location>
        <begin position="63"/>
        <end position="70"/>
    </location>
    <ligand>
        <name>ATP</name>
        <dbReference type="ChEBI" id="CHEBI:30616"/>
    </ligand>
</feature>
<name>A0AAU7DJE6_9BACT</name>
<dbReference type="Gene3D" id="3.10.410.10">
    <property type="entry name" value="Formyltetrahydrofolate synthetase, domain 3"/>
    <property type="match status" value="1"/>
</dbReference>
<evidence type="ECO:0000256" key="4">
    <source>
        <dbReference type="ARBA" id="ARBA00022741"/>
    </source>
</evidence>
<dbReference type="NCBIfam" id="NF010030">
    <property type="entry name" value="PRK13505.1"/>
    <property type="match status" value="1"/>
</dbReference>
<dbReference type="FunFam" id="3.10.410.10:FF:000001">
    <property type="entry name" value="Putative formate--tetrahydrofolate ligase"/>
    <property type="match status" value="1"/>
</dbReference>
<evidence type="ECO:0000256" key="6">
    <source>
        <dbReference type="HAMAP-Rule" id="MF_01543"/>
    </source>
</evidence>
<dbReference type="EMBL" id="CP121196">
    <property type="protein sequence ID" value="XBH17469.1"/>
    <property type="molecule type" value="Genomic_DNA"/>
</dbReference>
<dbReference type="SUPFAM" id="SSF52540">
    <property type="entry name" value="P-loop containing nucleoside triphosphate hydrolases"/>
    <property type="match status" value="1"/>
</dbReference>
<evidence type="ECO:0000256" key="3">
    <source>
        <dbReference type="ARBA" id="ARBA00022598"/>
    </source>
</evidence>
<keyword evidence="5 6" id="KW-0067">ATP-binding</keyword>
<evidence type="ECO:0000256" key="5">
    <source>
        <dbReference type="ARBA" id="ARBA00022840"/>
    </source>
</evidence>
<dbReference type="EC" id="6.3.4.3" evidence="6"/>
<dbReference type="InterPro" id="IPR000559">
    <property type="entry name" value="Formate_THF_ligase"/>
</dbReference>
<dbReference type="RefSeq" id="WP_348262694.1">
    <property type="nucleotide sequence ID" value="NZ_CP121196.1"/>
</dbReference>
<comment type="pathway">
    <text evidence="1 6">One-carbon metabolism; tetrahydrofolate interconversion.</text>
</comment>
<dbReference type="AlphaFoldDB" id="A0AAU7DJE6"/>
<evidence type="ECO:0000256" key="2">
    <source>
        <dbReference type="ARBA" id="ARBA00022563"/>
    </source>
</evidence>
<dbReference type="Pfam" id="PF01268">
    <property type="entry name" value="FTHFS"/>
    <property type="match status" value="1"/>
</dbReference>
<organism evidence="7">
    <name type="scientific">Telmatobacter sp. DSM 110680</name>
    <dbReference type="NCBI Taxonomy" id="3036704"/>
    <lineage>
        <taxon>Bacteria</taxon>
        <taxon>Pseudomonadati</taxon>
        <taxon>Acidobacteriota</taxon>
        <taxon>Terriglobia</taxon>
        <taxon>Terriglobales</taxon>
        <taxon>Acidobacteriaceae</taxon>
        <taxon>Telmatobacter</taxon>
    </lineage>
</organism>
<keyword evidence="4 6" id="KW-0547">Nucleotide-binding</keyword>
<keyword evidence="2 6" id="KW-0554">One-carbon metabolism</keyword>
<evidence type="ECO:0000256" key="1">
    <source>
        <dbReference type="ARBA" id="ARBA00004777"/>
    </source>
</evidence>
<comment type="similarity">
    <text evidence="6">Belongs to the formate--tetrahydrofolate ligase family.</text>
</comment>
<dbReference type="GO" id="GO:0005524">
    <property type="term" value="F:ATP binding"/>
    <property type="evidence" value="ECO:0007669"/>
    <property type="project" value="UniProtKB-UniRule"/>
</dbReference>
<dbReference type="GO" id="GO:0035999">
    <property type="term" value="P:tetrahydrofolate interconversion"/>
    <property type="evidence" value="ECO:0007669"/>
    <property type="project" value="UniProtKB-UniRule"/>
</dbReference>
<dbReference type="Gene3D" id="3.40.50.300">
    <property type="entry name" value="P-loop containing nucleotide triphosphate hydrolases"/>
    <property type="match status" value="1"/>
</dbReference>
<evidence type="ECO:0000313" key="7">
    <source>
        <dbReference type="EMBL" id="XBH17469.1"/>
    </source>
</evidence>
<dbReference type="Gene3D" id="3.30.1510.10">
    <property type="entry name" value="Domain 2, N(10)-formyltetrahydrofolate synthetase"/>
    <property type="match status" value="1"/>
</dbReference>
<dbReference type="GO" id="GO:0004329">
    <property type="term" value="F:formate-tetrahydrofolate ligase activity"/>
    <property type="evidence" value="ECO:0007669"/>
    <property type="project" value="UniProtKB-UniRule"/>
</dbReference>
<dbReference type="InterPro" id="IPR020628">
    <property type="entry name" value="Formate_THF_ligase_CS"/>
</dbReference>
<dbReference type="HAMAP" id="MF_01543">
    <property type="entry name" value="FTHFS"/>
    <property type="match status" value="1"/>
</dbReference>
<proteinExistence type="inferred from homology"/>
<reference evidence="7" key="1">
    <citation type="submission" date="2023-03" db="EMBL/GenBank/DDBJ databases">
        <title>Edaphobacter sp.</title>
        <authorList>
            <person name="Huber K.J."/>
            <person name="Papendorf J."/>
            <person name="Pilke C."/>
            <person name="Bunk B."/>
            <person name="Sproeer C."/>
            <person name="Pester M."/>
        </authorList>
    </citation>
    <scope>NUCLEOTIDE SEQUENCE</scope>
    <source>
        <strain evidence="7">DSM 110680</strain>
    </source>
</reference>
<accession>A0AAU7DJE6</accession>
<gene>
    <name evidence="6" type="primary">fhs</name>
    <name evidence="7" type="ORF">P8935_23250</name>
</gene>